<evidence type="ECO:0000313" key="1">
    <source>
        <dbReference type="EMBL" id="SOC43242.1"/>
    </source>
</evidence>
<dbReference type="RefSeq" id="WP_097150718.1">
    <property type="nucleotide sequence ID" value="NZ_OBQC01000015.1"/>
</dbReference>
<accession>A0A285UN46</accession>
<reference evidence="2" key="1">
    <citation type="submission" date="2017-08" db="EMBL/GenBank/DDBJ databases">
        <authorList>
            <person name="Varghese N."/>
            <person name="Submissions S."/>
        </authorList>
    </citation>
    <scope>NUCLEOTIDE SEQUENCE [LARGE SCALE GENOMIC DNA]</scope>
    <source>
        <strain evidence="2">JC23</strain>
    </source>
</reference>
<organism evidence="1 2">
    <name type="scientific">Ureibacillus acetophenoni</name>
    <dbReference type="NCBI Taxonomy" id="614649"/>
    <lineage>
        <taxon>Bacteria</taxon>
        <taxon>Bacillati</taxon>
        <taxon>Bacillota</taxon>
        <taxon>Bacilli</taxon>
        <taxon>Bacillales</taxon>
        <taxon>Caryophanaceae</taxon>
        <taxon>Ureibacillus</taxon>
    </lineage>
</organism>
<dbReference type="Proteomes" id="UP000219252">
    <property type="component" value="Unassembled WGS sequence"/>
</dbReference>
<protein>
    <submittedName>
        <fullName evidence="1">Uncharacterized protein</fullName>
    </submittedName>
</protein>
<dbReference type="OrthoDB" id="2847528at2"/>
<dbReference type="EMBL" id="OBQC01000015">
    <property type="protein sequence ID" value="SOC43242.1"/>
    <property type="molecule type" value="Genomic_DNA"/>
</dbReference>
<gene>
    <name evidence="1" type="ORF">SAMN05877842_11541</name>
</gene>
<keyword evidence="2" id="KW-1185">Reference proteome</keyword>
<name>A0A285UN46_9BACL</name>
<proteinExistence type="predicted"/>
<dbReference type="AlphaFoldDB" id="A0A285UN46"/>
<evidence type="ECO:0000313" key="2">
    <source>
        <dbReference type="Proteomes" id="UP000219252"/>
    </source>
</evidence>
<sequence>MTTDTQKLLESKRLIEKLANGENPLSGIPIHDESFLNNPKILRSFYFLVDHLTTQIEQKTLPPVKPKKFVITEEQLESVKLPTGKIGINEFAKAINKVIDPQVSKKLTGQMINKKLKELGILSEMVDEEGKTNTVTNENSEGYGIESIARSFNGREYQKVVYNEVGKEFLLKNFMGWMNDNLE</sequence>